<feature type="compositionally biased region" description="Gly residues" evidence="1">
    <location>
        <begin position="118"/>
        <end position="135"/>
    </location>
</feature>
<keyword evidence="3" id="KW-1185">Reference proteome</keyword>
<sequence length="295" mass="29441">MTGTNGTTAHTTPTTAAVGEHAERPRTPAPSTPSAPPAGPPPAASAGTTPAPPAALAPVPSTGTPGDDNGGPRTRTRPTGTPGAAPTVPRPRRSPADRRPLGPAGSGPGAPGRSTGPGHRGPGSAGRGATRGGPRPGRPAALAAAASRRTGAPAPATPVNAAGVPLPTAGAQRRAHESRPHHWFAHQLVLALSGQRPVHALLGHALPAAYDRLAELAPQAPLRPVTASGRRGEAPAVRDCGLCRPCRGVIEAFARIAADGRLRALAFRLELGADSRWRCAALDIGPSPAVRGPAS</sequence>
<dbReference type="Pfam" id="PF20060">
    <property type="entry name" value="DUF6459"/>
    <property type="match status" value="1"/>
</dbReference>
<dbReference type="InterPro" id="IPR045596">
    <property type="entry name" value="DUF6459"/>
</dbReference>
<evidence type="ECO:0000256" key="1">
    <source>
        <dbReference type="SAM" id="MobiDB-lite"/>
    </source>
</evidence>
<protein>
    <submittedName>
        <fullName evidence="2">Rv3235 family protein</fullName>
    </submittedName>
</protein>
<feature type="compositionally biased region" description="Low complexity" evidence="1">
    <location>
        <begin position="71"/>
        <end position="87"/>
    </location>
</feature>
<feature type="region of interest" description="Disordered" evidence="1">
    <location>
        <begin position="1"/>
        <end position="173"/>
    </location>
</feature>
<organism evidence="2 3">
    <name type="scientific">Streptomyces mooreae</name>
    <dbReference type="NCBI Taxonomy" id="3075523"/>
    <lineage>
        <taxon>Bacteria</taxon>
        <taxon>Bacillati</taxon>
        <taxon>Actinomycetota</taxon>
        <taxon>Actinomycetes</taxon>
        <taxon>Kitasatosporales</taxon>
        <taxon>Streptomycetaceae</taxon>
        <taxon>Streptomyces</taxon>
    </lineage>
</organism>
<accession>A0ABU2TBL9</accession>
<dbReference type="Proteomes" id="UP001180551">
    <property type="component" value="Unassembled WGS sequence"/>
</dbReference>
<feature type="compositionally biased region" description="Low complexity" evidence="1">
    <location>
        <begin position="138"/>
        <end position="158"/>
    </location>
</feature>
<gene>
    <name evidence="2" type="ORF">RM550_21740</name>
</gene>
<comment type="caution">
    <text evidence="2">The sequence shown here is derived from an EMBL/GenBank/DDBJ whole genome shotgun (WGS) entry which is preliminary data.</text>
</comment>
<dbReference type="EMBL" id="JAVRFE010000029">
    <property type="protein sequence ID" value="MDT0458328.1"/>
    <property type="molecule type" value="Genomic_DNA"/>
</dbReference>
<feature type="compositionally biased region" description="Pro residues" evidence="1">
    <location>
        <begin position="27"/>
        <end position="43"/>
    </location>
</feature>
<proteinExistence type="predicted"/>
<evidence type="ECO:0000313" key="3">
    <source>
        <dbReference type="Proteomes" id="UP001180551"/>
    </source>
</evidence>
<dbReference type="RefSeq" id="WP_311625411.1">
    <property type="nucleotide sequence ID" value="NZ_JAVRFE010000029.1"/>
</dbReference>
<name>A0ABU2TBL9_9ACTN</name>
<evidence type="ECO:0000313" key="2">
    <source>
        <dbReference type="EMBL" id="MDT0458328.1"/>
    </source>
</evidence>
<feature type="compositionally biased region" description="Low complexity" evidence="1">
    <location>
        <begin position="1"/>
        <end position="19"/>
    </location>
</feature>
<reference evidence="2" key="1">
    <citation type="submission" date="2024-05" db="EMBL/GenBank/DDBJ databases">
        <title>30 novel species of actinomycetes from the DSMZ collection.</title>
        <authorList>
            <person name="Nouioui I."/>
        </authorList>
    </citation>
    <scope>NUCLEOTIDE SEQUENCE</scope>
    <source>
        <strain evidence="2">DSM 41527</strain>
    </source>
</reference>